<keyword evidence="4" id="KW-1185">Reference proteome</keyword>
<dbReference type="PANTHER" id="PTHR43249:SF1">
    <property type="entry name" value="D-GLUCOSIDE 3-DEHYDROGENASE"/>
    <property type="match status" value="1"/>
</dbReference>
<evidence type="ECO:0000259" key="1">
    <source>
        <dbReference type="Pfam" id="PF01408"/>
    </source>
</evidence>
<dbReference type="Gene3D" id="3.30.360.10">
    <property type="entry name" value="Dihydrodipicolinate Reductase, domain 2"/>
    <property type="match status" value="1"/>
</dbReference>
<sequence>MTKHTLRAAIIGPGGIARGAHAPYYIKDNRTELVAAVSRTYEKAAAFARDFEIPAAYDCVDTMLEEQKPDMVSVCTPNKFHREMVLKALKAGCHVLCEKPPAMTAGEAEEMEEAAEAADRLLIYSFHHRYNLQTQILKKAIYSGDLGAIYHTNVQAMRRRGIPGWGVFTSKELQGGGPLIDVGVHMLDLALYLTGYPEPVEVMGATHKRIGNRKGVGLLGEWDPEQYTVEDLASGMVKFQNGMSMMIESSFAANQKEEESLNVRLLGDKGGAETSPFRLYEERYGSLFDSAPAYLEKTDSRSSYERQLVHFVDCCLGESEPLAKPEDGTKVQRIIQGLYESSAKSGSVSLI</sequence>
<dbReference type="InterPro" id="IPR000683">
    <property type="entry name" value="Gfo/Idh/MocA-like_OxRdtase_N"/>
</dbReference>
<dbReference type="InterPro" id="IPR036291">
    <property type="entry name" value="NAD(P)-bd_dom_sf"/>
</dbReference>
<name>A0A2W0H444_9BACI</name>
<dbReference type="Gene3D" id="3.40.50.720">
    <property type="entry name" value="NAD(P)-binding Rossmann-like Domain"/>
    <property type="match status" value="1"/>
</dbReference>
<evidence type="ECO:0000313" key="3">
    <source>
        <dbReference type="EMBL" id="PYZ95791.1"/>
    </source>
</evidence>
<dbReference type="Proteomes" id="UP000248066">
    <property type="component" value="Unassembled WGS sequence"/>
</dbReference>
<protein>
    <submittedName>
        <fullName evidence="3">Oxidoreductase</fullName>
    </submittedName>
</protein>
<dbReference type="SUPFAM" id="SSF51735">
    <property type="entry name" value="NAD(P)-binding Rossmann-fold domains"/>
    <property type="match status" value="1"/>
</dbReference>
<feature type="domain" description="GFO/IDH/MocA-like oxidoreductase" evidence="2">
    <location>
        <begin position="135"/>
        <end position="272"/>
    </location>
</feature>
<dbReference type="InterPro" id="IPR055170">
    <property type="entry name" value="GFO_IDH_MocA-like_dom"/>
</dbReference>
<dbReference type="Pfam" id="PF01408">
    <property type="entry name" value="GFO_IDH_MocA"/>
    <property type="match status" value="1"/>
</dbReference>
<dbReference type="OrthoDB" id="9815825at2"/>
<dbReference type="SUPFAM" id="SSF55347">
    <property type="entry name" value="Glyceraldehyde-3-phosphate dehydrogenase-like, C-terminal domain"/>
    <property type="match status" value="1"/>
</dbReference>
<reference evidence="3 4" key="1">
    <citation type="submission" date="2017-10" db="EMBL/GenBank/DDBJ databases">
        <title>Bacillus sp. nov., a halophilic bacterium isolated from a Yangshapao Lake.</title>
        <authorList>
            <person name="Wang H."/>
        </authorList>
    </citation>
    <scope>NUCLEOTIDE SEQUENCE [LARGE SCALE GENOMIC DNA]</scope>
    <source>
        <strain evidence="3 4">YSP-3</strain>
    </source>
</reference>
<dbReference type="RefSeq" id="WP_110521068.1">
    <property type="nucleotide sequence ID" value="NZ_PDOF01000003.1"/>
</dbReference>
<dbReference type="InterPro" id="IPR052515">
    <property type="entry name" value="Gfo/Idh/MocA_Oxidoreductase"/>
</dbReference>
<dbReference type="GO" id="GO:0000166">
    <property type="term" value="F:nucleotide binding"/>
    <property type="evidence" value="ECO:0007669"/>
    <property type="project" value="InterPro"/>
</dbReference>
<proteinExistence type="predicted"/>
<gene>
    <name evidence="3" type="ORF">CR205_15495</name>
</gene>
<dbReference type="AlphaFoldDB" id="A0A2W0H444"/>
<dbReference type="Pfam" id="PF22725">
    <property type="entry name" value="GFO_IDH_MocA_C3"/>
    <property type="match status" value="1"/>
</dbReference>
<evidence type="ECO:0000259" key="2">
    <source>
        <dbReference type="Pfam" id="PF22725"/>
    </source>
</evidence>
<dbReference type="PANTHER" id="PTHR43249">
    <property type="entry name" value="UDP-N-ACETYL-2-AMINO-2-DEOXY-D-GLUCURONATE OXIDASE"/>
    <property type="match status" value="1"/>
</dbReference>
<accession>A0A2W0H444</accession>
<feature type="domain" description="Gfo/Idh/MocA-like oxidoreductase N-terminal" evidence="1">
    <location>
        <begin position="6"/>
        <end position="123"/>
    </location>
</feature>
<evidence type="ECO:0000313" key="4">
    <source>
        <dbReference type="Proteomes" id="UP000248066"/>
    </source>
</evidence>
<dbReference type="EMBL" id="PDOF01000003">
    <property type="protein sequence ID" value="PYZ95791.1"/>
    <property type="molecule type" value="Genomic_DNA"/>
</dbReference>
<organism evidence="3 4">
    <name type="scientific">Alteribacter lacisalsi</name>
    <dbReference type="NCBI Taxonomy" id="2045244"/>
    <lineage>
        <taxon>Bacteria</taxon>
        <taxon>Bacillati</taxon>
        <taxon>Bacillota</taxon>
        <taxon>Bacilli</taxon>
        <taxon>Bacillales</taxon>
        <taxon>Bacillaceae</taxon>
        <taxon>Alteribacter</taxon>
    </lineage>
</organism>
<comment type="caution">
    <text evidence="3">The sequence shown here is derived from an EMBL/GenBank/DDBJ whole genome shotgun (WGS) entry which is preliminary data.</text>
</comment>